<feature type="short sequence motif" description="DGA/G" evidence="4">
    <location>
        <begin position="249"/>
        <end position="251"/>
    </location>
</feature>
<feature type="short sequence motif" description="GXSXG" evidence="4">
    <location>
        <begin position="102"/>
        <end position="106"/>
    </location>
</feature>
<feature type="chain" id="PRO_5004689103" evidence="6">
    <location>
        <begin position="20"/>
        <end position="769"/>
    </location>
</feature>
<dbReference type="RefSeq" id="WP_023051996.1">
    <property type="nucleotide sequence ID" value="NZ_CP173065.2"/>
</dbReference>
<dbReference type="CDD" id="cd07205">
    <property type="entry name" value="Pat_PNPLA6_PNPLA7_NTE1_like"/>
    <property type="match status" value="1"/>
</dbReference>
<reference evidence="8 9" key="1">
    <citation type="submission" date="2013-08" db="EMBL/GenBank/DDBJ databases">
        <authorList>
            <person name="Weinstock G."/>
            <person name="Sodergren E."/>
            <person name="Wylie T."/>
            <person name="Fulton L."/>
            <person name="Fulton R."/>
            <person name="Fronick C."/>
            <person name="O'Laughlin M."/>
            <person name="Godfrey J."/>
            <person name="Miner T."/>
            <person name="Herter B."/>
            <person name="Appelbaum E."/>
            <person name="Cordes M."/>
            <person name="Lek S."/>
            <person name="Wollam A."/>
            <person name="Pepin K.H."/>
            <person name="Palsikar V.B."/>
            <person name="Mitreva M."/>
            <person name="Wilson R.K."/>
        </authorList>
    </citation>
    <scope>NUCLEOTIDE SEQUENCE [LARGE SCALE GENOMIC DNA]</scope>
    <source>
        <strain evidence="8 9">ATCC BAA-474</strain>
    </source>
</reference>
<proteinExistence type="predicted"/>
<keyword evidence="6" id="KW-0732">Signal</keyword>
<evidence type="ECO:0000256" key="2">
    <source>
        <dbReference type="ARBA" id="ARBA00022963"/>
    </source>
</evidence>
<evidence type="ECO:0000313" key="9">
    <source>
        <dbReference type="Proteomes" id="UP000017081"/>
    </source>
</evidence>
<keyword evidence="5" id="KW-0175">Coiled coil</keyword>
<dbReference type="PANTHER" id="PTHR14226">
    <property type="entry name" value="NEUROPATHY TARGET ESTERASE/SWISS CHEESE D.MELANOGASTER"/>
    <property type="match status" value="1"/>
</dbReference>
<feature type="short sequence motif" description="GXGXXG" evidence="4">
    <location>
        <begin position="75"/>
        <end position="80"/>
    </location>
</feature>
<accession>U7V621</accession>
<feature type="active site" description="Nucleophile" evidence="4">
    <location>
        <position position="104"/>
    </location>
</feature>
<dbReference type="eggNOG" id="COG1752">
    <property type="taxonomic scope" value="Bacteria"/>
</dbReference>
<evidence type="ECO:0000256" key="4">
    <source>
        <dbReference type="PROSITE-ProRule" id="PRU01161"/>
    </source>
</evidence>
<dbReference type="PROSITE" id="PS51635">
    <property type="entry name" value="PNPLA"/>
    <property type="match status" value="1"/>
</dbReference>
<dbReference type="GO" id="GO:0016787">
    <property type="term" value="F:hydrolase activity"/>
    <property type="evidence" value="ECO:0007669"/>
    <property type="project" value="UniProtKB-UniRule"/>
</dbReference>
<dbReference type="EMBL" id="AXZF01000123">
    <property type="protein sequence ID" value="ERT67000.1"/>
    <property type="molecule type" value="Genomic_DNA"/>
</dbReference>
<sequence length="769" mass="86174">MGKLKKIILFFVLCLSVLGAEESPNRVNSAAEKIKEIDKQIQELELKRKNLETLKQTFIKNQNVSRPKVGLVLSGGGAKGAAHIGVLKTLEKYQIPIDYIVGTSAGSIIAAMYSVGYTPDEIEKVVTDIQFYDLFKNSSSRDLEGIVQKTQSNKYPLNIALTKDYNLSLPMGVLNGEYIYLELKKIFARAENVTDFKDFPIPFRAMTTNLQTGESVEINSGDLALATLKSMAIPTFLDPIREGDNYYVDGGVADNFPVLQAINMGADIVIGVDIAAEPIVITDNSNIIQILDKLSTYTGDRNTEIQTNYPDILITPDVKKHSTLDFDNLPKLVEEGQIASEKVDYALSKLTDKERYNEINLKKEQMRNRKFDIKNVKLSGNDLLTTKEVEKLRPEKGDLTVSELNLWTEKIFAKNFVDRVFYTVDGDTVNFTVREKLETKLKAGLFYVSNYGAGLEAVAEIPVFNKFNLSQKNYTLKAEFSKYPKISLTDMTQYNVWDHKLLVSAEVGYGLNPIFLYKGGDNVSTYENNTFETSLSIGTTIFNDIIAGYTLSYKNMETNYSSGEKIKNFSYFKKDGSYFTNTFSFYYDTMNQSEYATKGGQGLLQVFSETNAKEGNSFEGYSAMATKYFQLSSNWSLNAGLSGGQMYNAENTPLSELFNLGGLRSNPIRRNYSFVGLPISSVYTDNFFIGSLGLQYTVAQNLYLSLNYNAGTYNYYSGFGSEKGIWDMEKQGYGIGIGWDTFLGPMDFSISNNVLNNEALFQVHIGYVF</sequence>
<evidence type="ECO:0000256" key="3">
    <source>
        <dbReference type="ARBA" id="ARBA00023098"/>
    </source>
</evidence>
<evidence type="ECO:0000313" key="8">
    <source>
        <dbReference type="EMBL" id="ERT67000.1"/>
    </source>
</evidence>
<dbReference type="InterPro" id="IPR043864">
    <property type="entry name" value="Omp85-like_dom"/>
</dbReference>
<keyword evidence="1 4" id="KW-0378">Hydrolase</keyword>
<dbReference type="Proteomes" id="UP000017081">
    <property type="component" value="Unassembled WGS sequence"/>
</dbReference>
<dbReference type="HOGENOM" id="CLU_014750_2_0_0"/>
<gene>
    <name evidence="8" type="ORF">HMPREF0202_02466</name>
</gene>
<dbReference type="InterPro" id="IPR002641">
    <property type="entry name" value="PNPLA_dom"/>
</dbReference>
<dbReference type="InterPro" id="IPR050301">
    <property type="entry name" value="NTE"/>
</dbReference>
<dbReference type="Pfam" id="PF19143">
    <property type="entry name" value="Omp85_2"/>
    <property type="match status" value="1"/>
</dbReference>
<protein>
    <submittedName>
        <fullName evidence="8">Phospholipase, patatin family</fullName>
    </submittedName>
</protein>
<dbReference type="SUPFAM" id="SSF52151">
    <property type="entry name" value="FabD/lysophospholipase-like"/>
    <property type="match status" value="1"/>
</dbReference>
<dbReference type="eggNOG" id="COG0729">
    <property type="taxonomic scope" value="Bacteria"/>
</dbReference>
<dbReference type="Gene3D" id="3.40.1090.10">
    <property type="entry name" value="Cytosolic phospholipase A2 catalytic domain"/>
    <property type="match status" value="2"/>
</dbReference>
<dbReference type="PANTHER" id="PTHR14226:SF29">
    <property type="entry name" value="NEUROPATHY TARGET ESTERASE SWS"/>
    <property type="match status" value="1"/>
</dbReference>
<keyword evidence="3 4" id="KW-0443">Lipid metabolism</keyword>
<dbReference type="Pfam" id="PF01734">
    <property type="entry name" value="Patatin"/>
    <property type="match status" value="1"/>
</dbReference>
<evidence type="ECO:0000256" key="5">
    <source>
        <dbReference type="SAM" id="Coils"/>
    </source>
</evidence>
<feature type="signal peptide" evidence="6">
    <location>
        <begin position="1"/>
        <end position="19"/>
    </location>
</feature>
<dbReference type="GO" id="GO:0016042">
    <property type="term" value="P:lipid catabolic process"/>
    <property type="evidence" value="ECO:0007669"/>
    <property type="project" value="UniProtKB-UniRule"/>
</dbReference>
<comment type="caution">
    <text evidence="8">The sequence shown here is derived from an EMBL/GenBank/DDBJ whole genome shotgun (WGS) entry which is preliminary data.</text>
</comment>
<dbReference type="STRING" id="1319815.HMPREF0202_02466"/>
<feature type="domain" description="PNPLA" evidence="7">
    <location>
        <begin position="71"/>
        <end position="262"/>
    </location>
</feature>
<evidence type="ECO:0000256" key="1">
    <source>
        <dbReference type="ARBA" id="ARBA00022801"/>
    </source>
</evidence>
<keyword evidence="9" id="KW-1185">Reference proteome</keyword>
<evidence type="ECO:0000259" key="7">
    <source>
        <dbReference type="PROSITE" id="PS51635"/>
    </source>
</evidence>
<dbReference type="AlphaFoldDB" id="U7V621"/>
<evidence type="ECO:0000256" key="6">
    <source>
        <dbReference type="SAM" id="SignalP"/>
    </source>
</evidence>
<feature type="coiled-coil region" evidence="5">
    <location>
        <begin position="27"/>
        <end position="61"/>
    </location>
</feature>
<dbReference type="InterPro" id="IPR016035">
    <property type="entry name" value="Acyl_Trfase/lysoPLipase"/>
</dbReference>
<organism evidence="8 9">
    <name type="scientific">Cetobacterium somerae ATCC BAA-474</name>
    <dbReference type="NCBI Taxonomy" id="1319815"/>
    <lineage>
        <taxon>Bacteria</taxon>
        <taxon>Fusobacteriati</taxon>
        <taxon>Fusobacteriota</taxon>
        <taxon>Fusobacteriia</taxon>
        <taxon>Fusobacteriales</taxon>
        <taxon>Fusobacteriaceae</taxon>
        <taxon>Cetobacterium</taxon>
    </lineage>
</organism>
<feature type="active site" description="Proton acceptor" evidence="4">
    <location>
        <position position="249"/>
    </location>
</feature>
<name>U7V621_9FUSO</name>
<keyword evidence="2 4" id="KW-0442">Lipid degradation</keyword>